<evidence type="ECO:0000256" key="5">
    <source>
        <dbReference type="RuleBase" id="RU362116"/>
    </source>
</evidence>
<dbReference type="NCBIfam" id="TIGR03506">
    <property type="entry name" value="FlgEFG_subfam"/>
    <property type="match status" value="2"/>
</dbReference>
<dbReference type="Pfam" id="PF07559">
    <property type="entry name" value="FlgE_D2"/>
    <property type="match status" value="1"/>
</dbReference>
<dbReference type="InterPro" id="IPR020013">
    <property type="entry name" value="Flagellar_FlgE/F/G"/>
</dbReference>
<dbReference type="Gene3D" id="2.60.98.20">
    <property type="entry name" value="Flagellar hook protein FlgE"/>
    <property type="match status" value="1"/>
</dbReference>
<evidence type="ECO:0000256" key="1">
    <source>
        <dbReference type="ARBA" id="ARBA00004117"/>
    </source>
</evidence>
<dbReference type="PANTHER" id="PTHR30435">
    <property type="entry name" value="FLAGELLAR PROTEIN"/>
    <property type="match status" value="1"/>
</dbReference>
<feature type="domain" description="Flagellar hook protein FlgE D2" evidence="7">
    <location>
        <begin position="186"/>
        <end position="350"/>
    </location>
</feature>
<keyword evidence="9" id="KW-0969">Cilium</keyword>
<dbReference type="InterPro" id="IPR011491">
    <property type="entry name" value="FlgE_D2"/>
</dbReference>
<evidence type="ECO:0000256" key="3">
    <source>
        <dbReference type="ARBA" id="ARBA00019015"/>
    </source>
</evidence>
<dbReference type="GO" id="GO:0005829">
    <property type="term" value="C:cytosol"/>
    <property type="evidence" value="ECO:0007669"/>
    <property type="project" value="TreeGrafter"/>
</dbReference>
<evidence type="ECO:0000256" key="2">
    <source>
        <dbReference type="ARBA" id="ARBA00009677"/>
    </source>
</evidence>
<dbReference type="InterPro" id="IPR053967">
    <property type="entry name" value="LlgE_F_G-like_D1"/>
</dbReference>
<evidence type="ECO:0000256" key="4">
    <source>
        <dbReference type="ARBA" id="ARBA00023143"/>
    </source>
</evidence>
<dbReference type="InterPro" id="IPR037058">
    <property type="entry name" value="Falgellar_hook_FlgE_sf"/>
</dbReference>
<dbReference type="GO" id="GO:0071978">
    <property type="term" value="P:bacterial-type flagellum-dependent swarming motility"/>
    <property type="evidence" value="ECO:0007669"/>
    <property type="project" value="TreeGrafter"/>
</dbReference>
<name>A0A8J6TET0_9BACT</name>
<accession>A0A8J6TET0</accession>
<reference evidence="9 10" key="1">
    <citation type="submission" date="2020-08" db="EMBL/GenBank/DDBJ databases">
        <title>Bridging the membrane lipid divide: bacteria of the FCB group superphylum have the potential to synthesize archaeal ether lipids.</title>
        <authorList>
            <person name="Villanueva L."/>
            <person name="Von Meijenfeldt F.A.B."/>
            <person name="Westbye A.B."/>
            <person name="Yadav S."/>
            <person name="Hopmans E.C."/>
            <person name="Dutilh B.E."/>
            <person name="Sinninghe Damste J.S."/>
        </authorList>
    </citation>
    <scope>NUCLEOTIDE SEQUENCE [LARGE SCALE GENOMIC DNA]</scope>
    <source>
        <strain evidence="9">NIOZ-UU47</strain>
    </source>
</reference>
<evidence type="ECO:0000313" key="9">
    <source>
        <dbReference type="EMBL" id="MBC8316447.1"/>
    </source>
</evidence>
<keyword evidence="9" id="KW-0282">Flagellum</keyword>
<sequence>MAISSSLYSSISGLSTMGDAMAVLGDNVANTNTLSFKASRTTFQDVLAQSISTASGSAQVGRGVTMSTVDGLFAQGSFETSSTPTDMAIGGQGFFMLRAAGSAESDMYTRAGEFRFDQEGFLVNPTGHFVQGWAIDQQTEERAGTIGDLRLDTTTPPVETLDVEVIANLDSREDNESVEVRLFESWNGTNAAAVNPTAPINPQLYEYTSSIKVYDAKGASHDIAIYFDRTTQDNQWEFLVTCDPSEDMRTLSAVEQQIYAPDTTYNYEEHAGAGALLYGIIQFDTSGNISAITAYDVPPDGEVNPARSENRVILENTESYYSFDANFTGADVNQQIRLSLGAQYNGSVTDIRQVIVSELGALDSDGAGANYITAETYWRDVYDQSGLQLSGDSTSGDTITISGFAHDGTRVASTYQVNSDEKVQVFLNQLENDFGCSASIDASGRLKMTDLIAGNSGMHVTSVIVDGTIDQPFFGTHDLANPFGATGTNGDTVLNITTPKLKILSQGQGLSAGGSVPVVTANTSWTNVFDASGVAIADGTTFTFVGAKGDGAIVNVPPFLPAGENVFTVSTTVTSTNTGTVSDLLMWLEDTFECDAEIDFAGRLVLTDRIADEAATTGYQSQLAISSLVSSGANPWDDAGVPAPFTPSAGSGFLTLSPNISGEDGSQQGDVISSSFSPEALSSTQYANSSTTIFQDQNGFASGFLQSVSVDTEGVITGNYSNGQVLKKAQVALANFASLAGLHKQGGNVYRETTDSGAPVSGVPGTNGLGTIAPNALEQSNVDLGTEFVKLITVQRAFQANSKIITTTDEMLNDLINIKR</sequence>
<dbReference type="PANTHER" id="PTHR30435:SF1">
    <property type="entry name" value="FLAGELLAR HOOK PROTEIN FLGE"/>
    <property type="match status" value="1"/>
</dbReference>
<comment type="function">
    <text evidence="5">A flexible structure which links the flagellar filament to the drive apparatus in the basal body.</text>
</comment>
<dbReference type="EMBL" id="JACNJZ010000032">
    <property type="protein sequence ID" value="MBC8316447.1"/>
    <property type="molecule type" value="Genomic_DNA"/>
</dbReference>
<evidence type="ECO:0000259" key="8">
    <source>
        <dbReference type="Pfam" id="PF22692"/>
    </source>
</evidence>
<gene>
    <name evidence="9" type="ORF">H8E41_00980</name>
</gene>
<protein>
    <recommendedName>
        <fullName evidence="3 5">Flagellar hook protein FlgE</fullName>
    </recommendedName>
</protein>
<dbReference type="Pfam" id="PF22692">
    <property type="entry name" value="LlgE_F_G_D1"/>
    <property type="match status" value="1"/>
</dbReference>
<feature type="domain" description="Flagellar hook protein FlgE/F/G-like D1" evidence="8">
    <location>
        <begin position="88"/>
        <end position="134"/>
    </location>
</feature>
<evidence type="ECO:0000313" key="10">
    <source>
        <dbReference type="Proteomes" id="UP000614424"/>
    </source>
</evidence>
<dbReference type="InterPro" id="IPR037925">
    <property type="entry name" value="FlgE/F/G-like"/>
</dbReference>
<comment type="caution">
    <text evidence="9">The sequence shown here is derived from an EMBL/GenBank/DDBJ whole genome shotgun (WGS) entry which is preliminary data.</text>
</comment>
<dbReference type="AlphaFoldDB" id="A0A8J6TET0"/>
<dbReference type="GO" id="GO:0009425">
    <property type="term" value="C:bacterial-type flagellum basal body"/>
    <property type="evidence" value="ECO:0007669"/>
    <property type="project" value="UniProtKB-SubCell"/>
</dbReference>
<dbReference type="SUPFAM" id="SSF117143">
    <property type="entry name" value="Flagellar hook protein flgE"/>
    <property type="match status" value="1"/>
</dbReference>
<keyword evidence="9" id="KW-0966">Cell projection</keyword>
<dbReference type="Pfam" id="PF06429">
    <property type="entry name" value="Flg_bbr_C"/>
    <property type="match status" value="1"/>
</dbReference>
<proteinExistence type="inferred from homology"/>
<comment type="similarity">
    <text evidence="2 5">Belongs to the flagella basal body rod proteins family.</text>
</comment>
<keyword evidence="4 5" id="KW-0975">Bacterial flagellum</keyword>
<dbReference type="Proteomes" id="UP000614424">
    <property type="component" value="Unassembled WGS sequence"/>
</dbReference>
<dbReference type="PROSITE" id="PS00588">
    <property type="entry name" value="FLAGELLA_BB_ROD"/>
    <property type="match status" value="1"/>
</dbReference>
<comment type="subcellular location">
    <subcellularLocation>
        <location evidence="1 5">Bacterial flagellum basal body</location>
    </subcellularLocation>
</comment>
<dbReference type="InterPro" id="IPR010930">
    <property type="entry name" value="Flg_bb/hook_C_dom"/>
</dbReference>
<feature type="domain" description="Flagellar basal-body/hook protein C-terminal" evidence="6">
    <location>
        <begin position="775"/>
        <end position="818"/>
    </location>
</feature>
<dbReference type="GO" id="GO:0009424">
    <property type="term" value="C:bacterial-type flagellum hook"/>
    <property type="evidence" value="ECO:0007669"/>
    <property type="project" value="TreeGrafter"/>
</dbReference>
<organism evidence="9 10">
    <name type="scientific">Candidatus Desulfobia pelagia</name>
    <dbReference type="NCBI Taxonomy" id="2841692"/>
    <lineage>
        <taxon>Bacteria</taxon>
        <taxon>Pseudomonadati</taxon>
        <taxon>Thermodesulfobacteriota</taxon>
        <taxon>Desulfobulbia</taxon>
        <taxon>Desulfobulbales</taxon>
        <taxon>Desulfobulbaceae</taxon>
        <taxon>Candidatus Desulfobia</taxon>
    </lineage>
</organism>
<dbReference type="InterPro" id="IPR019776">
    <property type="entry name" value="Flagellar_basal_body_rod_CS"/>
</dbReference>
<evidence type="ECO:0000259" key="7">
    <source>
        <dbReference type="Pfam" id="PF07559"/>
    </source>
</evidence>
<evidence type="ECO:0000259" key="6">
    <source>
        <dbReference type="Pfam" id="PF06429"/>
    </source>
</evidence>